<feature type="non-terminal residue" evidence="2">
    <location>
        <position position="223"/>
    </location>
</feature>
<protein>
    <submittedName>
        <fullName evidence="2">Uncharacterized protein</fullName>
    </submittedName>
</protein>
<dbReference type="SUPFAM" id="SSF53300">
    <property type="entry name" value="vWA-like"/>
    <property type="match status" value="1"/>
</dbReference>
<evidence type="ECO:0000313" key="3">
    <source>
        <dbReference type="Proteomes" id="UP000749559"/>
    </source>
</evidence>
<evidence type="ECO:0000313" key="2">
    <source>
        <dbReference type="EMBL" id="CAH1777097.1"/>
    </source>
</evidence>
<organism evidence="2 3">
    <name type="scientific">Owenia fusiformis</name>
    <name type="common">Polychaete worm</name>
    <dbReference type="NCBI Taxonomy" id="6347"/>
    <lineage>
        <taxon>Eukaryota</taxon>
        <taxon>Metazoa</taxon>
        <taxon>Spiralia</taxon>
        <taxon>Lophotrochozoa</taxon>
        <taxon>Annelida</taxon>
        <taxon>Polychaeta</taxon>
        <taxon>Sedentaria</taxon>
        <taxon>Canalipalpata</taxon>
        <taxon>Sabellida</taxon>
        <taxon>Oweniida</taxon>
        <taxon>Oweniidae</taxon>
        <taxon>Owenia</taxon>
    </lineage>
</organism>
<name>A0A8J1THJ7_OWEFU</name>
<gene>
    <name evidence="2" type="ORF">OFUS_LOCUS4188</name>
</gene>
<dbReference type="Proteomes" id="UP000749559">
    <property type="component" value="Unassembled WGS sequence"/>
</dbReference>
<dbReference type="AlphaFoldDB" id="A0A8J1THJ7"/>
<feature type="region of interest" description="Disordered" evidence="1">
    <location>
        <begin position="44"/>
        <end position="68"/>
    </location>
</feature>
<dbReference type="InterPro" id="IPR036465">
    <property type="entry name" value="vWFA_dom_sf"/>
</dbReference>
<dbReference type="EMBL" id="CAIIXF020000002">
    <property type="protein sequence ID" value="CAH1777097.1"/>
    <property type="molecule type" value="Genomic_DNA"/>
</dbReference>
<feature type="non-terminal residue" evidence="2">
    <location>
        <position position="1"/>
    </location>
</feature>
<evidence type="ECO:0000256" key="1">
    <source>
        <dbReference type="SAM" id="MobiDB-lite"/>
    </source>
</evidence>
<keyword evidence="3" id="KW-1185">Reference proteome</keyword>
<dbReference type="Gene3D" id="3.40.50.410">
    <property type="entry name" value="von Willebrand factor, type A domain"/>
    <property type="match status" value="1"/>
</dbReference>
<comment type="caution">
    <text evidence="2">The sequence shown here is derived from an EMBL/GenBank/DDBJ whole genome shotgun (WGS) entry which is preliminary data.</text>
</comment>
<sequence length="223" mass="24979">LNCIGTETEDGNVEELNKKQMALRFGMTNQKLCGGMNPLKCPDVKLSSTTPPPTPTPPPTTKTPIMLPPPDELYEPSGTCVDVIFIIDVSCTVSKQYQRQAIEVIKRFIKEVKFKGDETVEDSKFDSIIRVPFSDEATDAEETIDSIIDLLTEISPDQQSLTNVAVIPFHETALNTSIPFQNNRKDLEKGLEQLMEYEPKCKTFGDRAYDKAAEFFDAIPKRN</sequence>
<proteinExistence type="predicted"/>
<reference evidence="2" key="1">
    <citation type="submission" date="2022-03" db="EMBL/GenBank/DDBJ databases">
        <authorList>
            <person name="Martin C."/>
        </authorList>
    </citation>
    <scope>NUCLEOTIDE SEQUENCE</scope>
</reference>
<accession>A0A8J1THJ7</accession>
<feature type="compositionally biased region" description="Pro residues" evidence="1">
    <location>
        <begin position="50"/>
        <end position="68"/>
    </location>
</feature>